<dbReference type="RefSeq" id="XP_014669040.1">
    <property type="nucleotide sequence ID" value="XM_014813554.1"/>
</dbReference>
<evidence type="ECO:0000313" key="3">
    <source>
        <dbReference type="RefSeq" id="XP_014669040.1"/>
    </source>
</evidence>
<sequence length="134" mass="13528">MCEDNDWRLSGGVPSRGAREDTLPDVQPHCEADAGSLSAKVEQTTSGAPVGEGLAKQEAPVVEGLMMQGAPVIEGPGTQEAPVVEDLGQQEVPVIEGPATVSSDPAAGQRRAVPSAPAGTAAGAAQHAEIRCGH</sequence>
<protein>
    <submittedName>
        <fullName evidence="3">Uncharacterized protein LOC106810261</fullName>
    </submittedName>
</protein>
<evidence type="ECO:0000313" key="2">
    <source>
        <dbReference type="Proteomes" id="UP000695022"/>
    </source>
</evidence>
<dbReference type="GeneID" id="106810261"/>
<proteinExistence type="predicted"/>
<gene>
    <name evidence="3" type="primary">LOC106810261</name>
</gene>
<dbReference type="Proteomes" id="UP000695022">
    <property type="component" value="Unplaced"/>
</dbReference>
<reference evidence="3" key="1">
    <citation type="submission" date="2025-08" db="UniProtKB">
        <authorList>
            <consortium name="RefSeq"/>
        </authorList>
    </citation>
    <scope>IDENTIFICATION</scope>
</reference>
<keyword evidence="2" id="KW-1185">Reference proteome</keyword>
<feature type="region of interest" description="Disordered" evidence="1">
    <location>
        <begin position="96"/>
        <end position="134"/>
    </location>
</feature>
<evidence type="ECO:0000256" key="1">
    <source>
        <dbReference type="SAM" id="MobiDB-lite"/>
    </source>
</evidence>
<feature type="compositionally biased region" description="Basic and acidic residues" evidence="1">
    <location>
        <begin position="17"/>
        <end position="32"/>
    </location>
</feature>
<name>A0ABM1EA19_PRICU</name>
<feature type="compositionally biased region" description="Low complexity" evidence="1">
    <location>
        <begin position="112"/>
        <end position="127"/>
    </location>
</feature>
<organism evidence="2 3">
    <name type="scientific">Priapulus caudatus</name>
    <name type="common">Priapulid worm</name>
    <dbReference type="NCBI Taxonomy" id="37621"/>
    <lineage>
        <taxon>Eukaryota</taxon>
        <taxon>Metazoa</taxon>
        <taxon>Ecdysozoa</taxon>
        <taxon>Scalidophora</taxon>
        <taxon>Priapulida</taxon>
        <taxon>Priapulimorpha</taxon>
        <taxon>Priapulimorphida</taxon>
        <taxon>Priapulidae</taxon>
        <taxon>Priapulus</taxon>
    </lineage>
</organism>
<feature type="region of interest" description="Disordered" evidence="1">
    <location>
        <begin position="1"/>
        <end position="52"/>
    </location>
</feature>
<accession>A0ABM1EA19</accession>